<dbReference type="RefSeq" id="WP_151023982.1">
    <property type="nucleotide sequence ID" value="NZ_JACHIB010000017.1"/>
</dbReference>
<dbReference type="PROSITE" id="PS00041">
    <property type="entry name" value="HTH_ARAC_FAMILY_1"/>
    <property type="match status" value="1"/>
</dbReference>
<dbReference type="GO" id="GO:0005829">
    <property type="term" value="C:cytosol"/>
    <property type="evidence" value="ECO:0007669"/>
    <property type="project" value="TreeGrafter"/>
</dbReference>
<dbReference type="PROSITE" id="PS01124">
    <property type="entry name" value="HTH_ARAC_FAMILY_2"/>
    <property type="match status" value="1"/>
</dbReference>
<dbReference type="InterPro" id="IPR018060">
    <property type="entry name" value="HTH_AraC"/>
</dbReference>
<dbReference type="GO" id="GO:0000976">
    <property type="term" value="F:transcription cis-regulatory region binding"/>
    <property type="evidence" value="ECO:0007669"/>
    <property type="project" value="TreeGrafter"/>
</dbReference>
<protein>
    <submittedName>
        <fullName evidence="5">AraC-like DNA-binding protein</fullName>
    </submittedName>
</protein>
<dbReference type="PRINTS" id="PR00032">
    <property type="entry name" value="HTHARAC"/>
</dbReference>
<dbReference type="PANTHER" id="PTHR47894">
    <property type="entry name" value="HTH-TYPE TRANSCRIPTIONAL REGULATOR GADX"/>
    <property type="match status" value="1"/>
</dbReference>
<dbReference type="InterPro" id="IPR020449">
    <property type="entry name" value="Tscrpt_reg_AraC-type_HTH"/>
</dbReference>
<dbReference type="SMART" id="SM00342">
    <property type="entry name" value="HTH_ARAC"/>
    <property type="match status" value="1"/>
</dbReference>
<gene>
    <name evidence="5" type="ORF">HNR28_002867</name>
</gene>
<organism evidence="5 6">
    <name type="scientific">Castellaniella defragrans</name>
    <name type="common">Alcaligenes defragrans</name>
    <dbReference type="NCBI Taxonomy" id="75697"/>
    <lineage>
        <taxon>Bacteria</taxon>
        <taxon>Pseudomonadati</taxon>
        <taxon>Pseudomonadota</taxon>
        <taxon>Betaproteobacteria</taxon>
        <taxon>Burkholderiales</taxon>
        <taxon>Alcaligenaceae</taxon>
        <taxon>Castellaniella</taxon>
    </lineage>
</organism>
<dbReference type="AlphaFoldDB" id="A0A7W9TQ89"/>
<evidence type="ECO:0000256" key="3">
    <source>
        <dbReference type="ARBA" id="ARBA00023163"/>
    </source>
</evidence>
<name>A0A7W9TQ89_CASDE</name>
<dbReference type="EMBL" id="JACHIB010000017">
    <property type="protein sequence ID" value="MBB6084819.1"/>
    <property type="molecule type" value="Genomic_DNA"/>
</dbReference>
<keyword evidence="2 5" id="KW-0238">DNA-binding</keyword>
<dbReference type="GO" id="GO:0003700">
    <property type="term" value="F:DNA-binding transcription factor activity"/>
    <property type="evidence" value="ECO:0007669"/>
    <property type="project" value="InterPro"/>
</dbReference>
<dbReference type="InterPro" id="IPR018062">
    <property type="entry name" value="HTH_AraC-typ_CS"/>
</dbReference>
<dbReference type="Proteomes" id="UP000541136">
    <property type="component" value="Unassembled WGS sequence"/>
</dbReference>
<dbReference type="SUPFAM" id="SSF46689">
    <property type="entry name" value="Homeodomain-like"/>
    <property type="match status" value="1"/>
</dbReference>
<keyword evidence="1" id="KW-0805">Transcription regulation</keyword>
<dbReference type="PANTHER" id="PTHR47894:SF4">
    <property type="entry name" value="HTH-TYPE TRANSCRIPTIONAL REGULATOR GADX"/>
    <property type="match status" value="1"/>
</dbReference>
<dbReference type="InterPro" id="IPR009057">
    <property type="entry name" value="Homeodomain-like_sf"/>
</dbReference>
<feature type="domain" description="HTH araC/xylS-type" evidence="4">
    <location>
        <begin position="166"/>
        <end position="267"/>
    </location>
</feature>
<reference evidence="5 6" key="1">
    <citation type="submission" date="2020-08" db="EMBL/GenBank/DDBJ databases">
        <title>Genomic Encyclopedia of Type Strains, Phase IV (KMG-IV): sequencing the most valuable type-strain genomes for metagenomic binning, comparative biology and taxonomic classification.</title>
        <authorList>
            <person name="Goeker M."/>
        </authorList>
    </citation>
    <scope>NUCLEOTIDE SEQUENCE [LARGE SCALE GENOMIC DNA]</scope>
    <source>
        <strain evidence="5 6">DSM 12141</strain>
    </source>
</reference>
<evidence type="ECO:0000256" key="1">
    <source>
        <dbReference type="ARBA" id="ARBA00023015"/>
    </source>
</evidence>
<evidence type="ECO:0000259" key="4">
    <source>
        <dbReference type="PROSITE" id="PS01124"/>
    </source>
</evidence>
<evidence type="ECO:0000313" key="5">
    <source>
        <dbReference type="EMBL" id="MBB6084819.1"/>
    </source>
</evidence>
<proteinExistence type="predicted"/>
<comment type="caution">
    <text evidence="5">The sequence shown here is derived from an EMBL/GenBank/DDBJ whole genome shotgun (WGS) entry which is preliminary data.</text>
</comment>
<sequence>MEPPLARQQRRIQPGHFRCRAPQQLRRVRIPQASLFDIRQGEKHVHANGRRLRCTAGHWLLVAAGTELDIENHPIDGTYLAESIALPPALLERFRRRNPGLGAGPGAAPCVLAIQPGPDSLRAWRYLRECMTADAPGALQWQAAESLLLALNLQQAIGPLLRDRHDPLSARIEQHLSLLPPERRTLAQLSHDFHCSAATLRRRLAREHTGFRELLDNIRLGQALDALQSTSRPIADIAADCGYASPSRFAIRFRQRYGLNPSTLRQTR</sequence>
<keyword evidence="3" id="KW-0804">Transcription</keyword>
<accession>A0A7W9TQ89</accession>
<dbReference type="Pfam" id="PF12833">
    <property type="entry name" value="HTH_18"/>
    <property type="match status" value="1"/>
</dbReference>
<evidence type="ECO:0000313" key="6">
    <source>
        <dbReference type="Proteomes" id="UP000541136"/>
    </source>
</evidence>
<evidence type="ECO:0000256" key="2">
    <source>
        <dbReference type="ARBA" id="ARBA00023125"/>
    </source>
</evidence>
<dbReference type="Gene3D" id="1.10.10.60">
    <property type="entry name" value="Homeodomain-like"/>
    <property type="match status" value="1"/>
</dbReference>